<reference evidence="3" key="2">
    <citation type="submission" date="2016-04" db="UniProtKB">
        <authorList>
            <consortium name="EnsemblMetazoa"/>
        </authorList>
    </citation>
    <scope>IDENTIFICATION</scope>
</reference>
<feature type="region of interest" description="Disordered" evidence="2">
    <location>
        <begin position="1557"/>
        <end position="1608"/>
    </location>
</feature>
<organism evidence="3 4">
    <name type="scientific">Atta cephalotes</name>
    <name type="common">Leafcutter ant</name>
    <dbReference type="NCBI Taxonomy" id="12957"/>
    <lineage>
        <taxon>Eukaryota</taxon>
        <taxon>Metazoa</taxon>
        <taxon>Ecdysozoa</taxon>
        <taxon>Arthropoda</taxon>
        <taxon>Hexapoda</taxon>
        <taxon>Insecta</taxon>
        <taxon>Pterygota</taxon>
        <taxon>Neoptera</taxon>
        <taxon>Endopterygota</taxon>
        <taxon>Hymenoptera</taxon>
        <taxon>Apocrita</taxon>
        <taxon>Aculeata</taxon>
        <taxon>Formicoidea</taxon>
        <taxon>Formicidae</taxon>
        <taxon>Myrmicinae</taxon>
        <taxon>Atta</taxon>
    </lineage>
</organism>
<gene>
    <name evidence="3" type="primary">105622473</name>
</gene>
<feature type="coiled-coil region" evidence="1">
    <location>
        <begin position="15"/>
        <end position="66"/>
    </location>
</feature>
<evidence type="ECO:0000256" key="2">
    <source>
        <dbReference type="SAM" id="MobiDB-lite"/>
    </source>
</evidence>
<feature type="region of interest" description="Disordered" evidence="2">
    <location>
        <begin position="600"/>
        <end position="669"/>
    </location>
</feature>
<evidence type="ECO:0000313" key="3">
    <source>
        <dbReference type="EnsemblMetazoa" id="XP_012059282.1"/>
    </source>
</evidence>
<feature type="compositionally biased region" description="Polar residues" evidence="2">
    <location>
        <begin position="642"/>
        <end position="657"/>
    </location>
</feature>
<dbReference type="OMA" id="RPAIVTC"/>
<dbReference type="EnsemblMetazoa" id="XM_012203892.1">
    <property type="protein sequence ID" value="XP_012059282.1"/>
    <property type="gene ID" value="LOC105622473"/>
</dbReference>
<dbReference type="OrthoDB" id="6359887at2759"/>
<proteinExistence type="predicted"/>
<feature type="compositionally biased region" description="Low complexity" evidence="2">
    <location>
        <begin position="1567"/>
        <end position="1583"/>
    </location>
</feature>
<dbReference type="InParanoid" id="A0A158NP24"/>
<feature type="compositionally biased region" description="Polar residues" evidence="2">
    <location>
        <begin position="1340"/>
        <end position="1353"/>
    </location>
</feature>
<feature type="region of interest" description="Disordered" evidence="2">
    <location>
        <begin position="196"/>
        <end position="238"/>
    </location>
</feature>
<keyword evidence="1" id="KW-0175">Coiled coil</keyword>
<feature type="region of interest" description="Disordered" evidence="2">
    <location>
        <begin position="1317"/>
        <end position="1353"/>
    </location>
</feature>
<feature type="compositionally biased region" description="Polar residues" evidence="2">
    <location>
        <begin position="757"/>
        <end position="767"/>
    </location>
</feature>
<feature type="compositionally biased region" description="Basic residues" evidence="2">
    <location>
        <begin position="196"/>
        <end position="212"/>
    </location>
</feature>
<feature type="compositionally biased region" description="Basic and acidic residues" evidence="2">
    <location>
        <begin position="771"/>
        <end position="787"/>
    </location>
</feature>
<dbReference type="Proteomes" id="UP000005205">
    <property type="component" value="Unassembled WGS sequence"/>
</dbReference>
<dbReference type="eggNOG" id="ENOG502QSZR">
    <property type="taxonomic scope" value="Eukaryota"/>
</dbReference>
<feature type="compositionally biased region" description="Basic residues" evidence="2">
    <location>
        <begin position="612"/>
        <end position="624"/>
    </location>
</feature>
<feature type="compositionally biased region" description="Basic and acidic residues" evidence="2">
    <location>
        <begin position="282"/>
        <end position="295"/>
    </location>
</feature>
<evidence type="ECO:0000313" key="4">
    <source>
        <dbReference type="Proteomes" id="UP000005205"/>
    </source>
</evidence>
<dbReference type="EMBL" id="ADTU01022132">
    <property type="status" value="NOT_ANNOTATED_CDS"/>
    <property type="molecule type" value="Genomic_DNA"/>
</dbReference>
<feature type="compositionally biased region" description="Low complexity" evidence="2">
    <location>
        <begin position="1321"/>
        <end position="1332"/>
    </location>
</feature>
<feature type="region of interest" description="Disordered" evidence="2">
    <location>
        <begin position="742"/>
        <end position="837"/>
    </location>
</feature>
<feature type="region of interest" description="Disordered" evidence="2">
    <location>
        <begin position="265"/>
        <end position="318"/>
    </location>
</feature>
<sequence>MTGNPVNVRRGRMVLSDLDQIKKNERDRRRRLRLEQVRQQSKEISNRLLERAKKIAKEELSKLEKDGKSELKQMHDRKIMDIQRKYQEDLEDIGQAHVSAVLQPDANTIIEEEGKKDRIMAFKRGKDAMERMKETKQIDDTEAARQERLYRIREIENVRAAMIAKLPKPSKENDGMEKNPQSINKEILYEALTPKRKNKKVLKKKSPRKVKKSNLMEQQKTLSPKPGPSGLQKKSFVQSPELSLRKKIDKYILDHIEDIIDDTSDDQIPRRTVPSMSIISTKSDKIKYNPEDYTQKSDNTSSVSSSNNSSSTSDDSSYFSDAIEQITCNTTPKTPASTENKIRSQCDRTMYQRYIYDRPLPMVERIDIRNEPSAMEVAQEIKNAENIETHISKSHKLNAEHRAERRGEDAILREKVRRDYQALLQNLDHLAQEERKLKASQIQSAEEDTYMRLHQRNKCQEERKKKLNRATKKICNTDSLPIQRTHLTERIITLPQKKDDLHDNVPHCTWEDPHLVKQQVDVYHTQWDKDSEMSREEQVLDMLKKVERQKRLLLQEFGTSLPDNIFNVSMKPLFEDKISTKTSDANTAKPLSPEIKVLNMSNSDDNNDYIRKDHKMKKPNKSPVKKIEIAVQTETTEKTSPLDKTSPAENKSVQVELSQEDVHMPQSSRDTIERIPHPIEPNITIVTPETDNSSNDSTSSEISDMIIEIDKKEIIITPKKKKNSIRMSKRPSPRIYQKIRSSSISSKTTSPMKRFSRIQSGARSTPQKKMKCLDTSDTATRRVDIHMSESAQVDDETDPSQETGVSIDASAESSQTISGLNDQEQEGKPYRVQTRTKRWIRMKDTSDTSTSFASPPPIKPKSIFDALANVTPILEMLDSPGPRELRRLQDISPVSTPETPSPRTMMMPSNIPHRDKISRMLRFSLNDSQTNDSTVISSIHDHSTLTDSLDACQKSKESKHIPAHIPCTHTLSQPSSKVCICKNFQCKLLHIKFDDIHDYALKNCPEILQKYEDLQNLCTERIASLTDLIEKVRNEQKDMDLSLISPSDDTSLLQLSTPKPARNDTQAVRRLIDSIEEIHAQLARTLLESQRIMRGSEEVLKDETSCDTEIQAITSTPRSKLVDTINAHVQESKVVEGKAKPKIISNEKVNMQFNRFKMQQNPQAMSATKTLERNSWPPCTLPLHEEEIIEKLSKEILEQSKNLDKTNTVFAASKENEAQQKTSPFKDRLNLKKIASLEQEKDSSLIKEFASIPKTTKENDFIPILTGIPKILRSHGNVTPISARPKPPVTLLNGLYRPELESSGHELSTIVEFDTTDTVNKSSKSPAKSKPSLHVAPLPVQQNQNSSTKPADSLSNIKHSIEKLSFAQKSQETICNSPEKLKSMADCITETKTDAEREYMLEKCNKQLQCNTTTEELVSQTKDKLGSSISTDFNNKESKHKMTSTSVYSFSGLSGISEITSSPSSDVLKHTSSPEEMETALKKLGLGWAVTTLKKTREASALSSSSNSDVTPINTARRMISPTKKQHNSNGFPDISDVSSISIKEASKSTEQAVLLKGRTSTPKFQNSNSNSERSSTTNTSESVQDPSDSLTVPNVSLTKTKSDNKQL</sequence>
<feature type="compositionally biased region" description="Low complexity" evidence="2">
    <location>
        <begin position="297"/>
        <end position="317"/>
    </location>
</feature>
<feature type="compositionally biased region" description="Polar residues" evidence="2">
    <location>
        <begin position="1584"/>
        <end position="1600"/>
    </location>
</feature>
<feature type="compositionally biased region" description="Polar residues" evidence="2">
    <location>
        <begin position="811"/>
        <end position="822"/>
    </location>
</feature>
<name>A0A158NP24_ATTCE</name>
<evidence type="ECO:0000256" key="1">
    <source>
        <dbReference type="SAM" id="Coils"/>
    </source>
</evidence>
<accession>A0A158NP24</accession>
<protein>
    <submittedName>
        <fullName evidence="3">Uncharacterized protein</fullName>
    </submittedName>
</protein>
<feature type="coiled-coil region" evidence="1">
    <location>
        <begin position="413"/>
        <end position="470"/>
    </location>
</feature>
<reference evidence="4" key="1">
    <citation type="journal article" date="2011" name="PLoS Genet.">
        <title>The genome sequence of the leaf-cutter ant Atta cephalotes reveals insights into its obligate symbiotic lifestyle.</title>
        <authorList>
            <person name="Suen G."/>
            <person name="Teiling C."/>
            <person name="Li L."/>
            <person name="Holt C."/>
            <person name="Abouheif E."/>
            <person name="Bornberg-Bauer E."/>
            <person name="Bouffard P."/>
            <person name="Caldera E.J."/>
            <person name="Cash E."/>
            <person name="Cavanaugh A."/>
            <person name="Denas O."/>
            <person name="Elhaik E."/>
            <person name="Fave M.J."/>
            <person name="Gadau J."/>
            <person name="Gibson J.D."/>
            <person name="Graur D."/>
            <person name="Grubbs K.J."/>
            <person name="Hagen D.E."/>
            <person name="Harkins T.T."/>
            <person name="Helmkampf M."/>
            <person name="Hu H."/>
            <person name="Johnson B.R."/>
            <person name="Kim J."/>
            <person name="Marsh S.E."/>
            <person name="Moeller J.A."/>
            <person name="Munoz-Torres M.C."/>
            <person name="Murphy M.C."/>
            <person name="Naughton M.C."/>
            <person name="Nigam S."/>
            <person name="Overson R."/>
            <person name="Rajakumar R."/>
            <person name="Reese J.T."/>
            <person name="Scott J.J."/>
            <person name="Smith C.R."/>
            <person name="Tao S."/>
            <person name="Tsutsui N.D."/>
            <person name="Viljakainen L."/>
            <person name="Wissler L."/>
            <person name="Yandell M.D."/>
            <person name="Zimmer F."/>
            <person name="Taylor J."/>
            <person name="Slater S.C."/>
            <person name="Clifton S.W."/>
            <person name="Warren W.C."/>
            <person name="Elsik C.G."/>
            <person name="Smith C.D."/>
            <person name="Weinstock G.M."/>
            <person name="Gerardo N.M."/>
            <person name="Currie C.R."/>
        </authorList>
    </citation>
    <scope>NUCLEOTIDE SEQUENCE [LARGE SCALE GENOMIC DNA]</scope>
</reference>
<dbReference type="STRING" id="12957.A0A158NP24"/>
<keyword evidence="4" id="KW-1185">Reference proteome</keyword>
<dbReference type="KEGG" id="acep:105622473"/>